<protein>
    <recommendedName>
        <fullName evidence="14">Peptide O-xylosyltransferase</fullName>
    </recommendedName>
</protein>
<keyword evidence="4" id="KW-0808">Transferase</keyword>
<evidence type="ECO:0000256" key="3">
    <source>
        <dbReference type="ARBA" id="ARBA00022676"/>
    </source>
</evidence>
<geneLocation type="plasmid" evidence="15 16">
    <name>pPP3</name>
</geneLocation>
<keyword evidence="3" id="KW-0328">Glycosyltransferase</keyword>
<evidence type="ECO:0000256" key="10">
    <source>
        <dbReference type="ARBA" id="ARBA00023034"/>
    </source>
</evidence>
<dbReference type="PANTHER" id="PTHR46025:SF3">
    <property type="entry name" value="XYLOSYLTRANSFERASE OXT"/>
    <property type="match status" value="1"/>
</dbReference>
<proteinExistence type="predicted"/>
<evidence type="ECO:0000256" key="11">
    <source>
        <dbReference type="ARBA" id="ARBA00023136"/>
    </source>
</evidence>
<evidence type="ECO:0000313" key="15">
    <source>
        <dbReference type="EMBL" id="BDD01667.1"/>
    </source>
</evidence>
<sequence>MKLLYVILFHKEPKQLFRLVDRLSAEGNHIVLHICKNVTDQMHQKVKAFFSTYHQVHFCERVRGTWCTHKTVEAMCNGMKYAIDHQLEFDYCSVISAQDYPIKNNAFIQEFFTKNKGKQFINYWDMQPIINANEPYYNTILQRERVDRETSKFENYTFFYRDKIRIEIPGNHNAQAKRFLEKASNCVKKLVGLIIHKRKFLKGMHPYGGSDWYSLSYDAIKFIVQVYEQKHHPINKFMRTVACSSEIYFQTLLLNSDFRDQVVNDNLRLIIWPKKNWHPDIIQSKDIQTVLESNALYARKFDQQVDQEIFDLIDQQLLFTNVKTLNSST</sequence>
<keyword evidence="10" id="KW-0333">Golgi apparatus</keyword>
<evidence type="ECO:0000256" key="4">
    <source>
        <dbReference type="ARBA" id="ARBA00022679"/>
    </source>
</evidence>
<evidence type="ECO:0000256" key="6">
    <source>
        <dbReference type="ARBA" id="ARBA00022723"/>
    </source>
</evidence>
<keyword evidence="16" id="KW-1185">Reference proteome</keyword>
<dbReference type="PANTHER" id="PTHR46025">
    <property type="entry name" value="XYLOSYLTRANSFERASE OXT"/>
    <property type="match status" value="1"/>
</dbReference>
<keyword evidence="7" id="KW-0256">Endoplasmic reticulum</keyword>
<evidence type="ECO:0000256" key="2">
    <source>
        <dbReference type="ARBA" id="ARBA00004648"/>
    </source>
</evidence>
<evidence type="ECO:0000313" key="16">
    <source>
        <dbReference type="Proteomes" id="UP001354989"/>
    </source>
</evidence>
<evidence type="ECO:0000256" key="1">
    <source>
        <dbReference type="ARBA" id="ARBA00004323"/>
    </source>
</evidence>
<name>A0ABM7VL02_9BACT</name>
<evidence type="ECO:0000256" key="9">
    <source>
        <dbReference type="ARBA" id="ARBA00022989"/>
    </source>
</evidence>
<keyword evidence="8" id="KW-0735">Signal-anchor</keyword>
<keyword evidence="11" id="KW-0472">Membrane</keyword>
<dbReference type="InterPro" id="IPR003406">
    <property type="entry name" value="Glyco_trans_14"/>
</dbReference>
<keyword evidence="13" id="KW-0325">Glycoprotein</keyword>
<evidence type="ECO:0000256" key="12">
    <source>
        <dbReference type="ARBA" id="ARBA00023157"/>
    </source>
</evidence>
<evidence type="ECO:0000256" key="8">
    <source>
        <dbReference type="ARBA" id="ARBA00022968"/>
    </source>
</evidence>
<dbReference type="EMBL" id="AP025295">
    <property type="protein sequence ID" value="BDD01667.1"/>
    <property type="molecule type" value="Genomic_DNA"/>
</dbReference>
<evidence type="ECO:0000256" key="14">
    <source>
        <dbReference type="ARBA" id="ARBA00042865"/>
    </source>
</evidence>
<keyword evidence="15" id="KW-0614">Plasmid</keyword>
<evidence type="ECO:0000256" key="13">
    <source>
        <dbReference type="ARBA" id="ARBA00023180"/>
    </source>
</evidence>
<evidence type="ECO:0000256" key="7">
    <source>
        <dbReference type="ARBA" id="ARBA00022824"/>
    </source>
</evidence>
<keyword evidence="9" id="KW-1133">Transmembrane helix</keyword>
<reference evidence="15 16" key="1">
    <citation type="submission" date="2021-12" db="EMBL/GenBank/DDBJ databases">
        <title>Genome sequencing of bacteria with rrn-lacking chromosome and rrn-plasmid.</title>
        <authorList>
            <person name="Anda M."/>
            <person name="Iwasaki W."/>
        </authorList>
    </citation>
    <scope>NUCLEOTIDE SEQUENCE [LARGE SCALE GENOMIC DNA]</scope>
    <source>
        <strain evidence="15 16">NBRC 101262</strain>
        <plasmid evidence="15 16">pPP3</plasmid>
    </source>
</reference>
<dbReference type="Pfam" id="PF02485">
    <property type="entry name" value="Branch"/>
    <property type="match status" value="1"/>
</dbReference>
<dbReference type="InterPro" id="IPR043538">
    <property type="entry name" value="XYLT"/>
</dbReference>
<organism evidence="15 16">
    <name type="scientific">Persicobacter psychrovividus</name>
    <dbReference type="NCBI Taxonomy" id="387638"/>
    <lineage>
        <taxon>Bacteria</taxon>
        <taxon>Pseudomonadati</taxon>
        <taxon>Bacteroidota</taxon>
        <taxon>Cytophagia</taxon>
        <taxon>Cytophagales</taxon>
        <taxon>Persicobacteraceae</taxon>
        <taxon>Persicobacter</taxon>
    </lineage>
</organism>
<dbReference type="RefSeq" id="WP_338398860.1">
    <property type="nucleotide sequence ID" value="NZ_AP025295.1"/>
</dbReference>
<comment type="subcellular location">
    <subcellularLocation>
        <location evidence="2">Endoplasmic reticulum membrane</location>
        <topology evidence="2">Single-pass type II membrane protein</topology>
    </subcellularLocation>
    <subcellularLocation>
        <location evidence="1">Golgi apparatus membrane</location>
        <topology evidence="1">Single-pass type II membrane protein</topology>
    </subcellularLocation>
</comment>
<accession>A0ABM7VL02</accession>
<keyword evidence="5" id="KW-0812">Transmembrane</keyword>
<keyword evidence="6" id="KW-0479">Metal-binding</keyword>
<evidence type="ECO:0000256" key="5">
    <source>
        <dbReference type="ARBA" id="ARBA00022692"/>
    </source>
</evidence>
<gene>
    <name evidence="15" type="ORF">PEPS_39470</name>
</gene>
<keyword evidence="12" id="KW-1015">Disulfide bond</keyword>
<dbReference type="Proteomes" id="UP001354989">
    <property type="component" value="Plasmid pPP3"/>
</dbReference>